<organism evidence="4 5">
    <name type="scientific">Bianquea renquensis</name>
    <dbReference type="NCBI Taxonomy" id="2763661"/>
    <lineage>
        <taxon>Bacteria</taxon>
        <taxon>Bacillati</taxon>
        <taxon>Bacillota</taxon>
        <taxon>Clostridia</taxon>
        <taxon>Eubacteriales</taxon>
        <taxon>Bianqueaceae</taxon>
        <taxon>Bianquea</taxon>
    </lineage>
</organism>
<dbReference type="InterPro" id="IPR012893">
    <property type="entry name" value="HipA-like_C"/>
</dbReference>
<protein>
    <submittedName>
        <fullName evidence="4">HipA domain-containing protein</fullName>
    </submittedName>
</protein>
<feature type="domain" description="HipA-like C-terminal" evidence="3">
    <location>
        <begin position="151"/>
        <end position="305"/>
    </location>
</feature>
<dbReference type="Pfam" id="PF07804">
    <property type="entry name" value="HipA_C"/>
    <property type="match status" value="1"/>
</dbReference>
<dbReference type="EMBL" id="JACRSQ010000029">
    <property type="protein sequence ID" value="MBC8544742.1"/>
    <property type="molecule type" value="Genomic_DNA"/>
</dbReference>
<evidence type="ECO:0000256" key="1">
    <source>
        <dbReference type="ARBA" id="ARBA00022679"/>
    </source>
</evidence>
<keyword evidence="1" id="KW-0808">Transferase</keyword>
<evidence type="ECO:0000313" key="4">
    <source>
        <dbReference type="EMBL" id="MBC8544742.1"/>
    </source>
</evidence>
<keyword evidence="2" id="KW-0418">Kinase</keyword>
<keyword evidence="5" id="KW-1185">Reference proteome</keyword>
<evidence type="ECO:0000256" key="2">
    <source>
        <dbReference type="ARBA" id="ARBA00022777"/>
    </source>
</evidence>
<evidence type="ECO:0000313" key="5">
    <source>
        <dbReference type="Proteomes" id="UP000657006"/>
    </source>
</evidence>
<sequence>MHKRTKVAEMELDDATGYIQKIGAVYAPEHLPVGVPVRRGATDRAALNEWWTDRSIPTSRSGVREALEMLEINSPKMLLVRCYGLSLSDQYWICPEGSDLTWDRINFFGNDFSEDIGDVLFGADKKADGLDFSSPDNTSDGNLKKRWKIINGKRCLVKGGSNPFRQQPFNEAIAAGIMERLDIPHVPYTVTWNKGAPYSVCEDFVTENTELVSAWRILKTQKKDNSTSMYQHFINCCEALGIQGTVPFLDRMMVLDYIIANEDRHFNNFGVLRDAETLHWLGFAPIYDSGSSLGYDKTSAQIRSEKEVICKPFKNHHAEQLKLVSDFRWINFDRLADGKELIASVLSADGAEEFIDESRISAIAAVTAKRIQTLRDIALQHMPSPVEITTEDDVEEDIAEDYTPKMEM</sequence>
<gene>
    <name evidence="4" type="ORF">H8730_14430</name>
</gene>
<dbReference type="Gene3D" id="1.10.1070.20">
    <property type="match status" value="1"/>
</dbReference>
<comment type="caution">
    <text evidence="4">The sequence shown here is derived from an EMBL/GenBank/DDBJ whole genome shotgun (WGS) entry which is preliminary data.</text>
</comment>
<dbReference type="RefSeq" id="WP_249290059.1">
    <property type="nucleotide sequence ID" value="NZ_JACRSQ010000029.1"/>
</dbReference>
<dbReference type="Proteomes" id="UP000657006">
    <property type="component" value="Unassembled WGS sequence"/>
</dbReference>
<dbReference type="GO" id="GO:0016301">
    <property type="term" value="F:kinase activity"/>
    <property type="evidence" value="ECO:0007669"/>
    <property type="project" value="UniProtKB-KW"/>
</dbReference>
<proteinExistence type="predicted"/>
<reference evidence="4" key="1">
    <citation type="submission" date="2020-08" db="EMBL/GenBank/DDBJ databases">
        <title>Genome public.</title>
        <authorList>
            <person name="Liu C."/>
            <person name="Sun Q."/>
        </authorList>
    </citation>
    <scope>NUCLEOTIDE SEQUENCE</scope>
    <source>
        <strain evidence="4">NSJ-32</strain>
    </source>
</reference>
<evidence type="ECO:0000259" key="3">
    <source>
        <dbReference type="Pfam" id="PF07804"/>
    </source>
</evidence>
<dbReference type="AlphaFoldDB" id="A0A926HYE0"/>
<accession>A0A926HYE0</accession>
<name>A0A926HYE0_9FIRM</name>